<evidence type="ECO:0000256" key="4">
    <source>
        <dbReference type="ARBA" id="ARBA00023136"/>
    </source>
</evidence>
<dbReference type="EMBL" id="AP018786">
    <property type="protein sequence ID" value="BBF23895.1"/>
    <property type="molecule type" value="Genomic_DNA"/>
</dbReference>
<dbReference type="PANTHER" id="PTHR36926:SF1">
    <property type="entry name" value="COLICIN V PRODUCTION PROTEIN"/>
    <property type="match status" value="1"/>
</dbReference>
<dbReference type="InterPro" id="IPR003825">
    <property type="entry name" value="Colicin-V_CvpA"/>
</dbReference>
<evidence type="ECO:0000313" key="6">
    <source>
        <dbReference type="EMBL" id="BBF23895.1"/>
    </source>
</evidence>
<keyword evidence="4 5" id="KW-0472">Membrane</keyword>
<evidence type="ECO:0000256" key="1">
    <source>
        <dbReference type="ARBA" id="ARBA00004141"/>
    </source>
</evidence>
<feature type="transmembrane region" description="Helical" evidence="5">
    <location>
        <begin position="61"/>
        <end position="81"/>
    </location>
</feature>
<organism evidence="6 7">
    <name type="scientific">Sutterella megalosphaeroides</name>
    <dbReference type="NCBI Taxonomy" id="2494234"/>
    <lineage>
        <taxon>Bacteria</taxon>
        <taxon>Pseudomonadati</taxon>
        <taxon>Pseudomonadota</taxon>
        <taxon>Betaproteobacteria</taxon>
        <taxon>Burkholderiales</taxon>
        <taxon>Sutterellaceae</taxon>
        <taxon>Sutterella</taxon>
    </lineage>
</organism>
<dbReference type="AlphaFoldDB" id="A0A2Z6IBH1"/>
<keyword evidence="7" id="KW-1185">Reference proteome</keyword>
<dbReference type="GO" id="GO:0016020">
    <property type="term" value="C:membrane"/>
    <property type="evidence" value="ECO:0007669"/>
    <property type="project" value="UniProtKB-SubCell"/>
</dbReference>
<evidence type="ECO:0000256" key="2">
    <source>
        <dbReference type="ARBA" id="ARBA00022692"/>
    </source>
</evidence>
<protein>
    <submittedName>
        <fullName evidence="6">Colicin V production protein CvpA</fullName>
    </submittedName>
</protein>
<sequence length="180" mass="19398">MTEIDWIILALLFLSTIVGVVRGVVRETLAVAGWIVGILLALNFSAELADRIPLESLGTIPRVLIAGAGIVVAVLFAFGLLGTLMRKMLEVAEVTFEDRVLGAVFGLTRGIVAVCAAVFVFGMIDDVRASRMWRQSILIAPAETVIDWSMPYLPEGIASMRTPAGRVAVEMTDKLKELGL</sequence>
<comment type="subcellular location">
    <subcellularLocation>
        <location evidence="1">Membrane</location>
        <topology evidence="1">Multi-pass membrane protein</topology>
    </subcellularLocation>
</comment>
<proteinExistence type="predicted"/>
<dbReference type="RefSeq" id="WP_120177454.1">
    <property type="nucleotide sequence ID" value="NZ_AP018786.1"/>
</dbReference>
<feature type="transmembrane region" description="Helical" evidence="5">
    <location>
        <begin position="31"/>
        <end position="49"/>
    </location>
</feature>
<dbReference type="InterPro" id="IPR052719">
    <property type="entry name" value="CvpA-like"/>
</dbReference>
<evidence type="ECO:0000256" key="3">
    <source>
        <dbReference type="ARBA" id="ARBA00022989"/>
    </source>
</evidence>
<dbReference type="Pfam" id="PF02674">
    <property type="entry name" value="Colicin_V"/>
    <property type="match status" value="1"/>
</dbReference>
<dbReference type="GO" id="GO:0009403">
    <property type="term" value="P:toxin biosynthetic process"/>
    <property type="evidence" value="ECO:0007669"/>
    <property type="project" value="InterPro"/>
</dbReference>
<name>A0A2Z6IBH1_9BURK</name>
<dbReference type="OrthoDB" id="9810601at2"/>
<dbReference type="PANTHER" id="PTHR36926">
    <property type="entry name" value="COLICIN V PRODUCTION PROTEIN"/>
    <property type="match status" value="1"/>
</dbReference>
<accession>A0A2Z6IBH1</accession>
<gene>
    <name evidence="6" type="ORF">SUTMEG_17860</name>
</gene>
<dbReference type="Proteomes" id="UP000271003">
    <property type="component" value="Chromosome"/>
</dbReference>
<keyword evidence="3 5" id="KW-1133">Transmembrane helix</keyword>
<evidence type="ECO:0000256" key="5">
    <source>
        <dbReference type="SAM" id="Phobius"/>
    </source>
</evidence>
<evidence type="ECO:0000313" key="7">
    <source>
        <dbReference type="Proteomes" id="UP000271003"/>
    </source>
</evidence>
<feature type="transmembrane region" description="Helical" evidence="5">
    <location>
        <begin position="101"/>
        <end position="124"/>
    </location>
</feature>
<keyword evidence="2 5" id="KW-0812">Transmembrane</keyword>
<dbReference type="KEGG" id="sutt:SUTMEG_17860"/>
<feature type="transmembrane region" description="Helical" evidence="5">
    <location>
        <begin position="7"/>
        <end position="25"/>
    </location>
</feature>
<reference evidence="6 7" key="1">
    <citation type="journal article" date="2018" name="Int. J. Syst. Evol. Microbiol.">
        <title>Mesosutterella multiformis gen. nov., sp. nov., a member of the family Sutterellaceae and Sutterella megalosphaeroides sp. nov., isolated from human faeces.</title>
        <authorList>
            <person name="Sakamoto M."/>
            <person name="Ikeyama N."/>
            <person name="Kunihiro T."/>
            <person name="Iino T."/>
            <person name="Yuki M."/>
            <person name="Ohkuma M."/>
        </authorList>
    </citation>
    <scope>NUCLEOTIDE SEQUENCE [LARGE SCALE GENOMIC DNA]</scope>
    <source>
        <strain evidence="6 7">6FBBBH3</strain>
    </source>
</reference>